<comment type="caution">
    <text evidence="1">The sequence shown here is derived from an EMBL/GenBank/DDBJ whole genome shotgun (WGS) entry which is preliminary data.</text>
</comment>
<name>A0AAV9P4K1_9PEZI</name>
<gene>
    <name evidence="1" type="ORF">LTR77_007380</name>
</gene>
<reference evidence="1 2" key="1">
    <citation type="submission" date="2023-08" db="EMBL/GenBank/DDBJ databases">
        <title>Black Yeasts Isolated from many extreme environments.</title>
        <authorList>
            <person name="Coleine C."/>
            <person name="Stajich J.E."/>
            <person name="Selbmann L."/>
        </authorList>
    </citation>
    <scope>NUCLEOTIDE SEQUENCE [LARGE SCALE GENOMIC DNA]</scope>
    <source>
        <strain evidence="1 2">CCFEE 5935</strain>
    </source>
</reference>
<dbReference type="PANTHER" id="PTHR42085:SF1">
    <property type="entry name" value="F-BOX DOMAIN-CONTAINING PROTEIN"/>
    <property type="match status" value="1"/>
</dbReference>
<sequence length="275" mass="31211">MGSEIVTMDNSPLHKLPRELRDEIYAFVLQQPFDIQLITVATDDATENVNKPVVEWIQSPHRYRLALTTTCKQLHEEASPVFYQVNSFMLNTPWRRPDGRNVQPLQHGPHHLDAVSNFRSWIDCTLNRHKTHASDITIDLGARDLQLPTAQLLPDQTIKQVVGVIAASRDARTKWAVRLMFDAHSLKKGGRDLMVTLFNGTCWDFPRIFFPAASLSAPRESIEKVLRPLRRRAEECSTSQQSLHDSLEVLEQIGITLEASIGDLQKAVEKAREST</sequence>
<dbReference type="EMBL" id="JAVRRT010000011">
    <property type="protein sequence ID" value="KAK5167681.1"/>
    <property type="molecule type" value="Genomic_DNA"/>
</dbReference>
<dbReference type="InterPro" id="IPR038883">
    <property type="entry name" value="AN11006-like"/>
</dbReference>
<dbReference type="GeneID" id="89928716"/>
<protein>
    <recommendedName>
        <fullName evidence="3">F-box domain-containing protein</fullName>
    </recommendedName>
</protein>
<proteinExistence type="predicted"/>
<accession>A0AAV9P4K1</accession>
<dbReference type="PANTHER" id="PTHR42085">
    <property type="entry name" value="F-BOX DOMAIN-CONTAINING PROTEIN"/>
    <property type="match status" value="1"/>
</dbReference>
<evidence type="ECO:0000313" key="1">
    <source>
        <dbReference type="EMBL" id="KAK5167681.1"/>
    </source>
</evidence>
<dbReference type="AlphaFoldDB" id="A0AAV9P4K1"/>
<evidence type="ECO:0008006" key="3">
    <source>
        <dbReference type="Google" id="ProtNLM"/>
    </source>
</evidence>
<dbReference type="Proteomes" id="UP001337655">
    <property type="component" value="Unassembled WGS sequence"/>
</dbReference>
<organism evidence="1 2">
    <name type="scientific">Saxophila tyrrhenica</name>
    <dbReference type="NCBI Taxonomy" id="1690608"/>
    <lineage>
        <taxon>Eukaryota</taxon>
        <taxon>Fungi</taxon>
        <taxon>Dikarya</taxon>
        <taxon>Ascomycota</taxon>
        <taxon>Pezizomycotina</taxon>
        <taxon>Dothideomycetes</taxon>
        <taxon>Dothideomycetidae</taxon>
        <taxon>Mycosphaerellales</taxon>
        <taxon>Extremaceae</taxon>
        <taxon>Saxophila</taxon>
    </lineage>
</organism>
<dbReference type="RefSeq" id="XP_064657387.1">
    <property type="nucleotide sequence ID" value="XM_064804617.1"/>
</dbReference>
<keyword evidence="2" id="KW-1185">Reference proteome</keyword>
<evidence type="ECO:0000313" key="2">
    <source>
        <dbReference type="Proteomes" id="UP001337655"/>
    </source>
</evidence>